<organism evidence="1 2">
    <name type="scientific">candidate division WOR-3 bacterium RBG_13_43_14</name>
    <dbReference type="NCBI Taxonomy" id="1802590"/>
    <lineage>
        <taxon>Bacteria</taxon>
        <taxon>Bacteria division WOR-3</taxon>
    </lineage>
</organism>
<proteinExistence type="predicted"/>
<comment type="caution">
    <text evidence="1">The sequence shown here is derived from an EMBL/GenBank/DDBJ whole genome shotgun (WGS) entry which is preliminary data.</text>
</comment>
<evidence type="ECO:0000313" key="1">
    <source>
        <dbReference type="EMBL" id="OGC42844.1"/>
    </source>
</evidence>
<dbReference type="Proteomes" id="UP000177025">
    <property type="component" value="Unassembled WGS sequence"/>
</dbReference>
<reference evidence="1 2" key="1">
    <citation type="journal article" date="2016" name="Nat. Commun.">
        <title>Thousands of microbial genomes shed light on interconnected biogeochemical processes in an aquifer system.</title>
        <authorList>
            <person name="Anantharaman K."/>
            <person name="Brown C.T."/>
            <person name="Hug L.A."/>
            <person name="Sharon I."/>
            <person name="Castelle C.J."/>
            <person name="Probst A.J."/>
            <person name="Thomas B.C."/>
            <person name="Singh A."/>
            <person name="Wilkins M.J."/>
            <person name="Karaoz U."/>
            <person name="Brodie E.L."/>
            <person name="Williams K.H."/>
            <person name="Hubbard S.S."/>
            <person name="Banfield J.F."/>
        </authorList>
    </citation>
    <scope>NUCLEOTIDE SEQUENCE [LARGE SCALE GENOMIC DNA]</scope>
</reference>
<dbReference type="AlphaFoldDB" id="A0A1F4UD35"/>
<protein>
    <recommendedName>
        <fullName evidence="3">DUF2330 domain-containing protein</fullName>
    </recommendedName>
</protein>
<name>A0A1F4UD35_UNCW3</name>
<dbReference type="EMBL" id="MEUM01000049">
    <property type="protein sequence ID" value="OGC42844.1"/>
    <property type="molecule type" value="Genomic_DNA"/>
</dbReference>
<accession>A0A1F4UD35</accession>
<evidence type="ECO:0008006" key="3">
    <source>
        <dbReference type="Google" id="ProtNLM"/>
    </source>
</evidence>
<evidence type="ECO:0000313" key="2">
    <source>
        <dbReference type="Proteomes" id="UP000177025"/>
    </source>
</evidence>
<sequence length="291" mass="33198">MKTSKIRPIVAVFFIVAFLHANRGMIPINPNAQIFEPNQRAMIAWNGEEEILLLTTDIYASESTLVLEVLPLPSEPEVKEGDTETFTKAIALINRQMRLLEKRNGNGESVQTPGGEVTFHEKIGSHDISVIHLLNAESFVDWVNKYLDSLGVGKVSISATMKTVISEYISDDYAWYVFDIIEIGDEIITNEAIQYRFKTKYLYYPMKITKTVVGNTVIDLLILTPKLLSKFPGLSIKNVKLRHDPVTVMDYELKDISEDMYQLLNSWTSYKMRIWRIEGDPKAFDKDLLAK</sequence>
<gene>
    <name evidence="1" type="ORF">A2Y85_06155</name>
</gene>